<feature type="transmembrane region" description="Helical" evidence="2">
    <location>
        <begin position="263"/>
        <end position="284"/>
    </location>
</feature>
<protein>
    <submittedName>
        <fullName evidence="4">DMT family transporter</fullName>
    </submittedName>
</protein>
<evidence type="ECO:0000313" key="4">
    <source>
        <dbReference type="EMBL" id="MBE9191018.1"/>
    </source>
</evidence>
<feature type="transmembrane region" description="Helical" evidence="2">
    <location>
        <begin position="92"/>
        <end position="109"/>
    </location>
</feature>
<evidence type="ECO:0000256" key="2">
    <source>
        <dbReference type="SAM" id="Phobius"/>
    </source>
</evidence>
<feature type="transmembrane region" description="Helical" evidence="2">
    <location>
        <begin position="174"/>
        <end position="192"/>
    </location>
</feature>
<reference evidence="4 5" key="1">
    <citation type="submission" date="2020-10" db="EMBL/GenBank/DDBJ databases">
        <authorList>
            <person name="Castelo-Branco R."/>
            <person name="Eusebio N."/>
            <person name="Adriana R."/>
            <person name="Vieira A."/>
            <person name="Brugerolle De Fraissinette N."/>
            <person name="Rezende De Castro R."/>
            <person name="Schneider M.P."/>
            <person name="Vasconcelos V."/>
            <person name="Leao P.N."/>
        </authorList>
    </citation>
    <scope>NUCLEOTIDE SEQUENCE [LARGE SCALE GENOMIC DNA]</scope>
    <source>
        <strain evidence="4 5">LEGE 06123</strain>
    </source>
</reference>
<keyword evidence="5" id="KW-1185">Reference proteome</keyword>
<feature type="transmembrane region" description="Helical" evidence="2">
    <location>
        <begin position="232"/>
        <end position="251"/>
    </location>
</feature>
<dbReference type="SUPFAM" id="SSF103481">
    <property type="entry name" value="Multidrug resistance efflux transporter EmrE"/>
    <property type="match status" value="2"/>
</dbReference>
<evidence type="ECO:0000259" key="3">
    <source>
        <dbReference type="Pfam" id="PF00892"/>
    </source>
</evidence>
<dbReference type="InterPro" id="IPR000620">
    <property type="entry name" value="EamA_dom"/>
</dbReference>
<dbReference type="EMBL" id="JADEWN010000025">
    <property type="protein sequence ID" value="MBE9191018.1"/>
    <property type="molecule type" value="Genomic_DNA"/>
</dbReference>
<feature type="transmembrane region" description="Helical" evidence="2">
    <location>
        <begin position="121"/>
        <end position="138"/>
    </location>
</feature>
<organism evidence="4 5">
    <name type="scientific">Gloeocapsopsis crepidinum LEGE 06123</name>
    <dbReference type="NCBI Taxonomy" id="588587"/>
    <lineage>
        <taxon>Bacteria</taxon>
        <taxon>Bacillati</taxon>
        <taxon>Cyanobacteriota</taxon>
        <taxon>Cyanophyceae</taxon>
        <taxon>Oscillatoriophycideae</taxon>
        <taxon>Chroococcales</taxon>
        <taxon>Chroococcaceae</taxon>
        <taxon>Gloeocapsopsis</taxon>
    </lineage>
</organism>
<dbReference type="PANTHER" id="PTHR22911:SF76">
    <property type="entry name" value="EAMA DOMAIN-CONTAINING PROTEIN"/>
    <property type="match status" value="1"/>
</dbReference>
<feature type="transmembrane region" description="Helical" evidence="2">
    <location>
        <begin position="21"/>
        <end position="40"/>
    </location>
</feature>
<comment type="similarity">
    <text evidence="1">Belongs to the EamA transporter family.</text>
</comment>
<feature type="transmembrane region" description="Helical" evidence="2">
    <location>
        <begin position="290"/>
        <end position="307"/>
    </location>
</feature>
<comment type="caution">
    <text evidence="4">The sequence shown here is derived from an EMBL/GenBank/DDBJ whole genome shotgun (WGS) entry which is preliminary data.</text>
</comment>
<feature type="transmembrane region" description="Helical" evidence="2">
    <location>
        <begin position="52"/>
        <end position="71"/>
    </location>
</feature>
<keyword evidence="2" id="KW-0812">Transmembrane</keyword>
<keyword evidence="2" id="KW-1133">Transmembrane helix</keyword>
<dbReference type="RefSeq" id="WP_193932181.1">
    <property type="nucleotide sequence ID" value="NZ_CAWPMZ010000051.1"/>
</dbReference>
<proteinExistence type="inferred from homology"/>
<gene>
    <name evidence="4" type="ORF">IQ230_11770</name>
</gene>
<dbReference type="Proteomes" id="UP000651156">
    <property type="component" value="Unassembled WGS sequence"/>
</dbReference>
<feature type="domain" description="EamA" evidence="3">
    <location>
        <begin position="24"/>
        <end position="160"/>
    </location>
</feature>
<evidence type="ECO:0000256" key="1">
    <source>
        <dbReference type="ARBA" id="ARBA00007362"/>
    </source>
</evidence>
<feature type="transmembrane region" description="Helical" evidence="2">
    <location>
        <begin position="145"/>
        <end position="162"/>
    </location>
</feature>
<dbReference type="InterPro" id="IPR037185">
    <property type="entry name" value="EmrE-like"/>
</dbReference>
<feature type="transmembrane region" description="Helical" evidence="2">
    <location>
        <begin position="199"/>
        <end position="220"/>
    </location>
</feature>
<dbReference type="Pfam" id="PF00892">
    <property type="entry name" value="EamA"/>
    <property type="match status" value="2"/>
</dbReference>
<feature type="domain" description="EamA" evidence="3">
    <location>
        <begin position="174"/>
        <end position="306"/>
    </location>
</feature>
<name>A0ABR9UUN2_9CHRO</name>
<keyword evidence="2" id="KW-0472">Membrane</keyword>
<sequence>MEQFRLGGNTNQELITNGLAAIALGIALLGIAFASILTVVAQQEIGSNATTLNRLGMAAIAFAGWNGVRFVSQIRTQIPVSLLIYTWRDRSLLTIAGTSFAASLTLWAWSLTQTSVANSTLLNNMMPIFTTLGAWVVLGQRFSGRFVLGMAIAVCGAIAIGIEDFQSADSNVVGDSAALGAAMLAAVCLLSLEQLRLKFATPVIMQWTCLIGSLGVLPVVLLTQEPLFPSSWSGWFCVISLAIVCQVIGQGSLTYSLARFSSGFVAVSMLTIPVIAAVLAIVFFAENLSIANWCAFAVVLAGVYLAISARSDQVLPE</sequence>
<accession>A0ABR9UUN2</accession>
<evidence type="ECO:0000313" key="5">
    <source>
        <dbReference type="Proteomes" id="UP000651156"/>
    </source>
</evidence>
<dbReference type="PANTHER" id="PTHR22911">
    <property type="entry name" value="ACYL-MALONYL CONDENSING ENZYME-RELATED"/>
    <property type="match status" value="1"/>
</dbReference>